<gene>
    <name evidence="2" type="ORF">JGS22_000485</name>
</gene>
<dbReference type="Pfam" id="PF09250">
    <property type="entry name" value="Prim-Pol"/>
    <property type="match status" value="1"/>
</dbReference>
<sequence>MGFTIGGIRDLAELRLGQRRSGRPRRQTADSQATAVAEYTGLWGWDVTPGARAVVEGGRTRCSCGDAHCPEPGAHPLDADARIVAGTPLEEAAAIWGSFPGAALLLPVGDAFDVLEVSETAGRRALVRLERMGLPLGPVAVTPQGRAWFFVRAGAAAELPALLYRMGWDDAALDLRCPGPGHYVTAPPSDLAGLGPVRWLRPPALDAAGRLPQARLLLGALAYVSHRSV</sequence>
<evidence type="ECO:0000313" key="3">
    <source>
        <dbReference type="Proteomes" id="UP000694501"/>
    </source>
</evidence>
<dbReference type="Proteomes" id="UP000694501">
    <property type="component" value="Unassembled WGS sequence"/>
</dbReference>
<keyword evidence="3" id="KW-1185">Reference proteome</keyword>
<proteinExistence type="predicted"/>
<dbReference type="AlphaFoldDB" id="A0A949N2U0"/>
<dbReference type="SMART" id="SM00943">
    <property type="entry name" value="Prim-Pol"/>
    <property type="match status" value="1"/>
</dbReference>
<dbReference type="RefSeq" id="WP_211040139.1">
    <property type="nucleotide sequence ID" value="NZ_JAELVF020000001.1"/>
</dbReference>
<dbReference type="EMBL" id="JAELVF020000001">
    <property type="protein sequence ID" value="MBU7596149.1"/>
    <property type="molecule type" value="Genomic_DNA"/>
</dbReference>
<feature type="domain" description="DNA primase/polymerase bifunctional N-terminal" evidence="1">
    <location>
        <begin position="36"/>
        <end position="215"/>
    </location>
</feature>
<evidence type="ECO:0000313" key="2">
    <source>
        <dbReference type="EMBL" id="MBU7596149.1"/>
    </source>
</evidence>
<evidence type="ECO:0000259" key="1">
    <source>
        <dbReference type="SMART" id="SM00943"/>
    </source>
</evidence>
<reference evidence="2" key="1">
    <citation type="submission" date="2021-06" db="EMBL/GenBank/DDBJ databases">
        <title>Sequencing of actinobacteria type strains.</title>
        <authorList>
            <person name="Nguyen G.-S."/>
            <person name="Wentzel A."/>
        </authorList>
    </citation>
    <scope>NUCLEOTIDE SEQUENCE</scope>
    <source>
        <strain evidence="2">P38-E01</strain>
    </source>
</reference>
<name>A0A949N2U0_9ACTN</name>
<organism evidence="2 3">
    <name type="scientific">Streptomyces tardus</name>
    <dbReference type="NCBI Taxonomy" id="2780544"/>
    <lineage>
        <taxon>Bacteria</taxon>
        <taxon>Bacillati</taxon>
        <taxon>Actinomycetota</taxon>
        <taxon>Actinomycetes</taxon>
        <taxon>Kitasatosporales</taxon>
        <taxon>Streptomycetaceae</taxon>
        <taxon>Streptomyces</taxon>
    </lineage>
</organism>
<dbReference type="InterPro" id="IPR015330">
    <property type="entry name" value="DNA_primase/pol_bifunc_N"/>
</dbReference>
<protein>
    <submittedName>
        <fullName evidence="2">Bifunctional DNA primase/polymerase</fullName>
    </submittedName>
</protein>
<accession>A0A949N2U0</accession>
<comment type="caution">
    <text evidence="2">The sequence shown here is derived from an EMBL/GenBank/DDBJ whole genome shotgun (WGS) entry which is preliminary data.</text>
</comment>